<dbReference type="NCBIfam" id="TIGR00784">
    <property type="entry name" value="citMHS"/>
    <property type="match status" value="1"/>
</dbReference>
<feature type="transmembrane region" description="Helical" evidence="6">
    <location>
        <begin position="233"/>
        <end position="252"/>
    </location>
</feature>
<dbReference type="InterPro" id="IPR014738">
    <property type="entry name" value="Citrate_transporter"/>
</dbReference>
<feature type="domain" description="Citrate transporter-like" evidence="7">
    <location>
        <begin position="211"/>
        <end position="552"/>
    </location>
</feature>
<feature type="transmembrane region" description="Helical" evidence="6">
    <location>
        <begin position="594"/>
        <end position="619"/>
    </location>
</feature>
<dbReference type="GO" id="GO:0016020">
    <property type="term" value="C:membrane"/>
    <property type="evidence" value="ECO:0007669"/>
    <property type="project" value="UniProtKB-SubCell"/>
</dbReference>
<keyword evidence="4 6" id="KW-1133">Transmembrane helix</keyword>
<evidence type="ECO:0000256" key="5">
    <source>
        <dbReference type="ARBA" id="ARBA00023136"/>
    </source>
</evidence>
<keyword evidence="2" id="KW-0813">Transport</keyword>
<keyword evidence="5 6" id="KW-0472">Membrane</keyword>
<feature type="transmembrane region" description="Helical" evidence="6">
    <location>
        <begin position="309"/>
        <end position="330"/>
    </location>
</feature>
<dbReference type="AlphaFoldDB" id="A0A1C6RNR1"/>
<dbReference type="EMBL" id="FMHW01000002">
    <property type="protein sequence ID" value="SCL18692.1"/>
    <property type="molecule type" value="Genomic_DNA"/>
</dbReference>
<evidence type="ECO:0000256" key="1">
    <source>
        <dbReference type="ARBA" id="ARBA00004141"/>
    </source>
</evidence>
<dbReference type="STRING" id="145854.GA0074692_0454"/>
<keyword evidence="3 6" id="KW-0812">Transmembrane</keyword>
<protein>
    <submittedName>
        <fullName evidence="8">Citrate-Mg2+:H+ or citrate-Ca2+:H+ symporter, CitMHS family</fullName>
    </submittedName>
</protein>
<comment type="subcellular location">
    <subcellularLocation>
        <location evidence="1">Membrane</location>
        <topology evidence="1">Multi-pass membrane protein</topology>
    </subcellularLocation>
</comment>
<feature type="transmembrane region" description="Helical" evidence="6">
    <location>
        <begin position="558"/>
        <end position="582"/>
    </location>
</feature>
<dbReference type="Proteomes" id="UP000198959">
    <property type="component" value="Unassembled WGS sequence"/>
</dbReference>
<evidence type="ECO:0000256" key="3">
    <source>
        <dbReference type="ARBA" id="ARBA00022692"/>
    </source>
</evidence>
<reference evidence="9" key="1">
    <citation type="submission" date="2016-06" db="EMBL/GenBank/DDBJ databases">
        <authorList>
            <person name="Varghese N."/>
            <person name="Submissions Spin"/>
        </authorList>
    </citation>
    <scope>NUCLEOTIDE SEQUENCE [LARGE SCALE GENOMIC DNA]</scope>
    <source>
        <strain evidence="9">DSM 43817</strain>
    </source>
</reference>
<evidence type="ECO:0000313" key="8">
    <source>
        <dbReference type="EMBL" id="SCL18692.1"/>
    </source>
</evidence>
<evidence type="ECO:0000256" key="6">
    <source>
        <dbReference type="SAM" id="Phobius"/>
    </source>
</evidence>
<feature type="transmembrane region" description="Helical" evidence="6">
    <location>
        <begin position="516"/>
        <end position="538"/>
    </location>
</feature>
<evidence type="ECO:0000256" key="2">
    <source>
        <dbReference type="ARBA" id="ARBA00022448"/>
    </source>
</evidence>
<evidence type="ECO:0000259" key="7">
    <source>
        <dbReference type="Pfam" id="PF03600"/>
    </source>
</evidence>
<evidence type="ECO:0000256" key="4">
    <source>
        <dbReference type="ARBA" id="ARBA00022989"/>
    </source>
</evidence>
<evidence type="ECO:0000313" key="9">
    <source>
        <dbReference type="Proteomes" id="UP000198959"/>
    </source>
</evidence>
<gene>
    <name evidence="8" type="ORF">GA0074692_0454</name>
</gene>
<feature type="transmembrane region" description="Helical" evidence="6">
    <location>
        <begin position="174"/>
        <end position="194"/>
    </location>
</feature>
<name>A0A1C6RNR1_9ACTN</name>
<proteinExistence type="predicted"/>
<sequence length="621" mass="66529">MREATAREPQLPPGRDRLPAGGLDFLALLARLLRRPRRGDRRLPVFWLVRPPSAADLMTVLRRLVGQGAHRRVPHAVVDVAALPEDADLSTVLRELHRQLCVEAFGAERIRFRHYPLADWLMHQSLNLGVEAEDNRAVLVRRLRDRRGQGTAGEPLAAGAGGDTTTIVSQVHPFVGLAFVPVAFTVIGGFLGIFRDAVAKTMEKPAGDVTLLDQLQTFGDWAKDGMVQTSATAFLLLFAILFFSVMLHVGLFDPLTRKILQIAKGDPLKVMIGTGIISAVVSLSGDGTTTTLIVCTALIPIYLKLGMRLMDLAVVLILMNTILNLLPWSGPTARVLAVMPSINPNDMLRALAPGMAVAIVFVMIVCVVIGIRERRRLGIQELSASDIDAIMRKGERTGDADGGEPDGTAVGTVQKSRVITTVNALLSVGALVLLVLGVFAPVYIFLVGTLLAFLINFPRIASLKAFIDSAAPDVLQTVIMVIGAGVFMGLFTNSGMSSAVAGSMVDVIPASLGSQWPIITALISAPGGFFISNDAFFYGVLPVLSEAGQSYGFSEFEVGYASLMGQAFHMLSPLTAFIYLLLNMTKQDLGEWQRAAAGWCLGIFVCLVGTAVLLGHVSLAG</sequence>
<dbReference type="Pfam" id="PF03600">
    <property type="entry name" value="CitMHS"/>
    <property type="match status" value="1"/>
</dbReference>
<dbReference type="GO" id="GO:0015137">
    <property type="term" value="F:citrate transmembrane transporter activity"/>
    <property type="evidence" value="ECO:0007669"/>
    <property type="project" value="InterPro"/>
</dbReference>
<feature type="transmembrane region" description="Helical" evidence="6">
    <location>
        <begin position="350"/>
        <end position="371"/>
    </location>
</feature>
<feature type="transmembrane region" description="Helical" evidence="6">
    <location>
        <begin position="424"/>
        <end position="454"/>
    </location>
</feature>
<dbReference type="RefSeq" id="WP_218106525.1">
    <property type="nucleotide sequence ID" value="NZ_FMHW01000002.1"/>
</dbReference>
<feature type="transmembrane region" description="Helical" evidence="6">
    <location>
        <begin position="474"/>
        <end position="495"/>
    </location>
</feature>
<keyword evidence="9" id="KW-1185">Reference proteome</keyword>
<accession>A0A1C6RNR1</accession>
<dbReference type="InterPro" id="IPR004680">
    <property type="entry name" value="Cit_transptr-like_dom"/>
</dbReference>
<organism evidence="8 9">
    <name type="scientific">Micromonospora pallida</name>
    <dbReference type="NCBI Taxonomy" id="145854"/>
    <lineage>
        <taxon>Bacteria</taxon>
        <taxon>Bacillati</taxon>
        <taxon>Actinomycetota</taxon>
        <taxon>Actinomycetes</taxon>
        <taxon>Micromonosporales</taxon>
        <taxon>Micromonosporaceae</taxon>
        <taxon>Micromonospora</taxon>
    </lineage>
</organism>